<dbReference type="SUPFAM" id="SSF48371">
    <property type="entry name" value="ARM repeat"/>
    <property type="match status" value="1"/>
</dbReference>
<dbReference type="PANTHER" id="PTHR12537">
    <property type="entry name" value="RNA BINDING PROTEIN PUMILIO-RELATED"/>
    <property type="match status" value="1"/>
</dbReference>
<evidence type="ECO:0000259" key="7">
    <source>
        <dbReference type="PROSITE" id="PS50303"/>
    </source>
</evidence>
<gene>
    <name evidence="8" type="ORF">COLO4_09406</name>
</gene>
<dbReference type="Pfam" id="PF00806">
    <property type="entry name" value="PUF"/>
    <property type="match status" value="1"/>
</dbReference>
<dbReference type="EMBL" id="AWUE01014232">
    <property type="protein sequence ID" value="OMP04646.1"/>
    <property type="molecule type" value="Genomic_DNA"/>
</dbReference>
<dbReference type="InterPro" id="IPR016024">
    <property type="entry name" value="ARM-type_fold"/>
</dbReference>
<evidence type="ECO:0000256" key="3">
    <source>
        <dbReference type="ARBA" id="ARBA00022737"/>
    </source>
</evidence>
<sequence length="474" mass="53162">MDSTSLETLQHSFGNLRMNHGNVEINGNMPSSSSLPLNGSLTGVLPTLESSDRVSTLGSSNTASFFPSFDFTEILRGGYGFGEPDPYFLAPPTWKDSLQNHVSFFSENPFLHPHPEAEAIAATANLLGDGFNMGYDESFVGFLQSNRDKIITLAMLEESSKHLQALILMKDPRITKLIFEGAIDNIFQLMTSQSGRYLFQKLVELKDKDMLQRIVEKLTLSDRNIIYNASIDRYGSYSVKKLIKVLQKSPLVNEVVKALANSFWDLMINQTGQHVILECLDILDSQRNDLLYVEAIDKCLKLATDEKGCGALNSFIERIKGPRRDQLLEQICEQVVFLSQHPLGNFVVQCVLGLQNPAFIQKICYQLRGYYVKLSMQKAGSHLVEKCLKSPGLVHVVQEFLQSNQLVQLAKDRYGNYVLQTALKEVKKASSYGALHESLVMKLRSCHNLRDLNYGYGRNILSLMAPPIVPLNRA</sequence>
<feature type="domain" description="PUM-HD" evidence="7">
    <location>
        <begin position="122"/>
        <end position="468"/>
    </location>
</feature>
<dbReference type="Gene3D" id="1.25.10.10">
    <property type="entry name" value="Leucine-rich Repeat Variant"/>
    <property type="match status" value="1"/>
</dbReference>
<name>A0A1R3KC39_9ROSI</name>
<dbReference type="GO" id="GO:0005737">
    <property type="term" value="C:cytoplasm"/>
    <property type="evidence" value="ECO:0007669"/>
    <property type="project" value="UniProtKB-SubCell"/>
</dbReference>
<evidence type="ECO:0000256" key="4">
    <source>
        <dbReference type="ARBA" id="ARBA00022845"/>
    </source>
</evidence>
<organism evidence="8 9">
    <name type="scientific">Corchorus olitorius</name>
    <dbReference type="NCBI Taxonomy" id="93759"/>
    <lineage>
        <taxon>Eukaryota</taxon>
        <taxon>Viridiplantae</taxon>
        <taxon>Streptophyta</taxon>
        <taxon>Embryophyta</taxon>
        <taxon>Tracheophyta</taxon>
        <taxon>Spermatophyta</taxon>
        <taxon>Magnoliopsida</taxon>
        <taxon>eudicotyledons</taxon>
        <taxon>Gunneridae</taxon>
        <taxon>Pentapetalae</taxon>
        <taxon>rosids</taxon>
        <taxon>malvids</taxon>
        <taxon>Malvales</taxon>
        <taxon>Malvaceae</taxon>
        <taxon>Grewioideae</taxon>
        <taxon>Apeibeae</taxon>
        <taxon>Corchorus</taxon>
    </lineage>
</organism>
<evidence type="ECO:0000313" key="9">
    <source>
        <dbReference type="Proteomes" id="UP000187203"/>
    </source>
</evidence>
<dbReference type="GO" id="GO:0006417">
    <property type="term" value="P:regulation of translation"/>
    <property type="evidence" value="ECO:0007669"/>
    <property type="project" value="UniProtKB-KW"/>
</dbReference>
<dbReference type="InterPro" id="IPR011989">
    <property type="entry name" value="ARM-like"/>
</dbReference>
<dbReference type="Proteomes" id="UP000187203">
    <property type="component" value="Unassembled WGS sequence"/>
</dbReference>
<comment type="caution">
    <text evidence="8">The sequence shown here is derived from an EMBL/GenBank/DDBJ whole genome shotgun (WGS) entry which is preliminary data.</text>
</comment>
<dbReference type="InterPro" id="IPR033133">
    <property type="entry name" value="PUM-HD"/>
</dbReference>
<evidence type="ECO:0000256" key="5">
    <source>
        <dbReference type="ARBA" id="ARBA00022884"/>
    </source>
</evidence>
<dbReference type="AlphaFoldDB" id="A0A1R3KC39"/>
<proteinExistence type="predicted"/>
<keyword evidence="3" id="KW-0677">Repeat</keyword>
<keyword evidence="2" id="KW-0963">Cytoplasm</keyword>
<evidence type="ECO:0000256" key="6">
    <source>
        <dbReference type="PROSITE-ProRule" id="PRU00317"/>
    </source>
</evidence>
<dbReference type="PROSITE" id="PS50302">
    <property type="entry name" value="PUM"/>
    <property type="match status" value="2"/>
</dbReference>
<dbReference type="SMART" id="SM00025">
    <property type="entry name" value="Pumilio"/>
    <property type="match status" value="8"/>
</dbReference>
<dbReference type="OrthoDB" id="668540at2759"/>
<evidence type="ECO:0000256" key="1">
    <source>
        <dbReference type="ARBA" id="ARBA00004496"/>
    </source>
</evidence>
<keyword evidence="4" id="KW-0810">Translation regulation</keyword>
<feature type="repeat" description="Pumilio" evidence="6">
    <location>
        <begin position="399"/>
        <end position="441"/>
    </location>
</feature>
<feature type="repeat" description="Pumilio" evidence="6">
    <location>
        <begin position="176"/>
        <end position="216"/>
    </location>
</feature>
<protein>
    <recommendedName>
        <fullName evidence="7">PUM-HD domain-containing protein</fullName>
    </recommendedName>
</protein>
<evidence type="ECO:0000256" key="2">
    <source>
        <dbReference type="ARBA" id="ARBA00022490"/>
    </source>
</evidence>
<accession>A0A1R3KC39</accession>
<comment type="subcellular location">
    <subcellularLocation>
        <location evidence="1">Cytoplasm</location>
    </subcellularLocation>
</comment>
<dbReference type="InterPro" id="IPR001313">
    <property type="entry name" value="Pumilio_RNA-bd_rpt"/>
</dbReference>
<dbReference type="Pfam" id="PF22493">
    <property type="entry name" value="PUF_NOP9"/>
    <property type="match status" value="1"/>
</dbReference>
<dbReference type="GO" id="GO:0003729">
    <property type="term" value="F:mRNA binding"/>
    <property type="evidence" value="ECO:0007669"/>
    <property type="project" value="TreeGrafter"/>
</dbReference>
<evidence type="ECO:0000313" key="8">
    <source>
        <dbReference type="EMBL" id="OMP04646.1"/>
    </source>
</evidence>
<dbReference type="PROSITE" id="PS50303">
    <property type="entry name" value="PUM_HD"/>
    <property type="match status" value="1"/>
</dbReference>
<reference evidence="9" key="1">
    <citation type="submission" date="2013-09" db="EMBL/GenBank/DDBJ databases">
        <title>Corchorus olitorius genome sequencing.</title>
        <authorList>
            <person name="Alam M."/>
            <person name="Haque M.S."/>
            <person name="Islam M.S."/>
            <person name="Emdad E.M."/>
            <person name="Islam M.M."/>
            <person name="Ahmed B."/>
            <person name="Halim A."/>
            <person name="Hossen Q.M.M."/>
            <person name="Hossain M.Z."/>
            <person name="Ahmed R."/>
            <person name="Khan M.M."/>
            <person name="Islam R."/>
            <person name="Rashid M.M."/>
            <person name="Khan S.A."/>
            <person name="Rahman M.S."/>
            <person name="Alam M."/>
            <person name="Yahiya A.S."/>
            <person name="Khan M.S."/>
            <person name="Azam M.S."/>
            <person name="Haque T."/>
            <person name="Lashkar M.Z.H."/>
            <person name="Akhand A.I."/>
            <person name="Morshed G."/>
            <person name="Roy S."/>
            <person name="Uddin K.S."/>
            <person name="Rabeya T."/>
            <person name="Hossain A.S."/>
            <person name="Chowdhury A."/>
            <person name="Snigdha A.R."/>
            <person name="Mortoza M.S."/>
            <person name="Matin S.A."/>
            <person name="Hoque S.M.E."/>
            <person name="Islam M.K."/>
            <person name="Roy D.K."/>
            <person name="Haider R."/>
            <person name="Moosa M.M."/>
            <person name="Elias S.M."/>
            <person name="Hasan A.M."/>
            <person name="Jahan S."/>
            <person name="Shafiuddin M."/>
            <person name="Mahmood N."/>
            <person name="Shommy N.S."/>
        </authorList>
    </citation>
    <scope>NUCLEOTIDE SEQUENCE [LARGE SCALE GENOMIC DNA]</scope>
    <source>
        <strain evidence="9">cv. O-4</strain>
    </source>
</reference>
<keyword evidence="9" id="KW-1185">Reference proteome</keyword>
<dbReference type="PANTHER" id="PTHR12537:SF137">
    <property type="entry name" value="PUMILIO HOMOLOG 16-RELATED"/>
    <property type="match status" value="1"/>
</dbReference>
<keyword evidence="5" id="KW-0694">RNA-binding</keyword>